<feature type="non-terminal residue" evidence="1">
    <location>
        <position position="1"/>
    </location>
</feature>
<proteinExistence type="predicted"/>
<organism evidence="1 2">
    <name type="scientific">Roridomyces roridus</name>
    <dbReference type="NCBI Taxonomy" id="1738132"/>
    <lineage>
        <taxon>Eukaryota</taxon>
        <taxon>Fungi</taxon>
        <taxon>Dikarya</taxon>
        <taxon>Basidiomycota</taxon>
        <taxon>Agaricomycotina</taxon>
        <taxon>Agaricomycetes</taxon>
        <taxon>Agaricomycetidae</taxon>
        <taxon>Agaricales</taxon>
        <taxon>Marasmiineae</taxon>
        <taxon>Mycenaceae</taxon>
        <taxon>Roridomyces</taxon>
    </lineage>
</organism>
<dbReference type="AlphaFoldDB" id="A0AAD7BBL0"/>
<evidence type="ECO:0000313" key="2">
    <source>
        <dbReference type="Proteomes" id="UP001221142"/>
    </source>
</evidence>
<keyword evidence="2" id="KW-1185">Reference proteome</keyword>
<dbReference type="EMBL" id="JARKIF010000023">
    <property type="protein sequence ID" value="KAJ7615825.1"/>
    <property type="molecule type" value="Genomic_DNA"/>
</dbReference>
<reference evidence="1" key="1">
    <citation type="submission" date="2023-03" db="EMBL/GenBank/DDBJ databases">
        <title>Massive genome expansion in bonnet fungi (Mycena s.s.) driven by repeated elements and novel gene families across ecological guilds.</title>
        <authorList>
            <consortium name="Lawrence Berkeley National Laboratory"/>
            <person name="Harder C.B."/>
            <person name="Miyauchi S."/>
            <person name="Viragh M."/>
            <person name="Kuo A."/>
            <person name="Thoen E."/>
            <person name="Andreopoulos B."/>
            <person name="Lu D."/>
            <person name="Skrede I."/>
            <person name="Drula E."/>
            <person name="Henrissat B."/>
            <person name="Morin E."/>
            <person name="Kohler A."/>
            <person name="Barry K."/>
            <person name="LaButti K."/>
            <person name="Morin E."/>
            <person name="Salamov A."/>
            <person name="Lipzen A."/>
            <person name="Mereny Z."/>
            <person name="Hegedus B."/>
            <person name="Baldrian P."/>
            <person name="Stursova M."/>
            <person name="Weitz H."/>
            <person name="Taylor A."/>
            <person name="Grigoriev I.V."/>
            <person name="Nagy L.G."/>
            <person name="Martin F."/>
            <person name="Kauserud H."/>
        </authorList>
    </citation>
    <scope>NUCLEOTIDE SEQUENCE</scope>
    <source>
        <strain evidence="1">9284</strain>
    </source>
</reference>
<sequence length="210" mass="23349">MLLSEYAAPAETLKFSAQYFASLTFSRVTELEYPAIASQSIVKQWCFSNEIPTSATGVVVIHGELIPPTKDLLPIARGMEQAYKNGSRSVSLLLCIEGLSYSVQFHFSKIRLLLLINNNRPAVVGAQNLYHHLSSHDILPPSTVEQFGCLSIFAPIFGFEITDFPLWKLSCLLGEVWLEEDVLNALLELLYLEEAIKTKGDPSFLILPTS</sequence>
<comment type="caution">
    <text evidence="1">The sequence shown here is derived from an EMBL/GenBank/DDBJ whole genome shotgun (WGS) entry which is preliminary data.</text>
</comment>
<gene>
    <name evidence="1" type="ORF">FB45DRAFT_757653</name>
</gene>
<evidence type="ECO:0000313" key="1">
    <source>
        <dbReference type="EMBL" id="KAJ7615825.1"/>
    </source>
</evidence>
<name>A0AAD7BBL0_9AGAR</name>
<protein>
    <submittedName>
        <fullName evidence="1">Uncharacterized protein</fullName>
    </submittedName>
</protein>
<accession>A0AAD7BBL0</accession>
<dbReference type="Proteomes" id="UP001221142">
    <property type="component" value="Unassembled WGS sequence"/>
</dbReference>